<name>A0A1X7VSU0_AMPQE</name>
<evidence type="ECO:0000256" key="1">
    <source>
        <dbReference type="SAM" id="MobiDB-lite"/>
    </source>
</evidence>
<proteinExistence type="predicted"/>
<sequence>MSAQRSLTAFGTWYSVATCRLQISEKEGREGVGIGELECRTADREGCGRGAFLLPLEVKGNGSESTEEEGLPRGDEAGETAGPLPEPKGF</sequence>
<accession>A0A1X7VSU0</accession>
<dbReference type="AlphaFoldDB" id="A0A1X7VSU0"/>
<reference evidence="2" key="1">
    <citation type="submission" date="2017-05" db="UniProtKB">
        <authorList>
            <consortium name="EnsemblMetazoa"/>
        </authorList>
    </citation>
    <scope>IDENTIFICATION</scope>
</reference>
<organism evidence="2">
    <name type="scientific">Amphimedon queenslandica</name>
    <name type="common">Sponge</name>
    <dbReference type="NCBI Taxonomy" id="400682"/>
    <lineage>
        <taxon>Eukaryota</taxon>
        <taxon>Metazoa</taxon>
        <taxon>Porifera</taxon>
        <taxon>Demospongiae</taxon>
        <taxon>Heteroscleromorpha</taxon>
        <taxon>Haplosclerida</taxon>
        <taxon>Niphatidae</taxon>
        <taxon>Amphimedon</taxon>
    </lineage>
</organism>
<feature type="region of interest" description="Disordered" evidence="1">
    <location>
        <begin position="58"/>
        <end position="90"/>
    </location>
</feature>
<evidence type="ECO:0000313" key="2">
    <source>
        <dbReference type="EnsemblMetazoa" id="Aqu2.1.42905_001"/>
    </source>
</evidence>
<dbReference type="EnsemblMetazoa" id="Aqu2.1.42905_001">
    <property type="protein sequence ID" value="Aqu2.1.42905_001"/>
    <property type="gene ID" value="Aqu2.1.42905"/>
</dbReference>
<dbReference type="InParanoid" id="A0A1X7VSU0"/>
<protein>
    <submittedName>
        <fullName evidence="2">Uncharacterized protein</fullName>
    </submittedName>
</protein>